<dbReference type="PANTHER" id="PTHR43765:SF2">
    <property type="entry name" value="2-DEHYDROPANTOATE 2-REDUCTASE"/>
    <property type="match status" value="1"/>
</dbReference>
<evidence type="ECO:0000256" key="9">
    <source>
        <dbReference type="ARBA" id="ARBA00048793"/>
    </source>
</evidence>
<evidence type="ECO:0000256" key="8">
    <source>
        <dbReference type="ARBA" id="ARBA00032024"/>
    </source>
</evidence>
<sequence length="297" mass="32826">MNITIVGPGAIGSLWAIKLLEAGHNVSLWSRSTDHSIDLSLDRQTSLAFSNNNIEKLSASDLVIFTVKAWQVEEATTPLLQYLDPDTILMFMHNGMGAVAQIATQIDAHPVVLATTTQAAFKPNSNNVSHTGIGQTQLGAFNLKGQQCTFLVDVLEHAFPAVSWNPEITTALWAKLAINCAINPLTGLEQIKNGELADKRFSEALSSIIKELTQVMQAEGITCSFDELETSVKHVIQATAQNNSSMQQDMFYERKTEIDFITGHLIKTALKHQIEVPVNQKLFTQVKERENSWNHQD</sequence>
<dbReference type="Gene3D" id="1.10.1040.10">
    <property type="entry name" value="N-(1-d-carboxylethyl)-l-norvaline Dehydrogenase, domain 2"/>
    <property type="match status" value="1"/>
</dbReference>
<feature type="domain" description="Ketopantoate reductase C-terminal" evidence="12">
    <location>
        <begin position="168"/>
        <end position="290"/>
    </location>
</feature>
<dbReference type="GO" id="GO:0050661">
    <property type="term" value="F:NADP binding"/>
    <property type="evidence" value="ECO:0007669"/>
    <property type="project" value="TreeGrafter"/>
</dbReference>
<dbReference type="Proteomes" id="UP000092876">
    <property type="component" value="Unassembled WGS sequence"/>
</dbReference>
<evidence type="ECO:0000256" key="4">
    <source>
        <dbReference type="ARBA" id="ARBA00019465"/>
    </source>
</evidence>
<dbReference type="SUPFAM" id="SSF51735">
    <property type="entry name" value="NAD(P)-binding Rossmann-fold domains"/>
    <property type="match status" value="1"/>
</dbReference>
<dbReference type="InterPro" id="IPR008927">
    <property type="entry name" value="6-PGluconate_DH-like_C_sf"/>
</dbReference>
<name>A0A1C3ILA0_9VIBR</name>
<comment type="pathway">
    <text evidence="1 10">Cofactor biosynthesis; (R)-pantothenate biosynthesis; (R)-pantoate from 3-methyl-2-oxobutanoate: step 2/2.</text>
</comment>
<evidence type="ECO:0000256" key="10">
    <source>
        <dbReference type="RuleBase" id="RU362068"/>
    </source>
</evidence>
<comment type="similarity">
    <text evidence="2 10">Belongs to the ketopantoate reductase family.</text>
</comment>
<dbReference type="PANTHER" id="PTHR43765">
    <property type="entry name" value="2-DEHYDROPANTOATE 2-REDUCTASE-RELATED"/>
    <property type="match status" value="1"/>
</dbReference>
<dbReference type="Pfam" id="PF08546">
    <property type="entry name" value="ApbA_C"/>
    <property type="match status" value="1"/>
</dbReference>
<evidence type="ECO:0000313" key="13">
    <source>
        <dbReference type="EMBL" id="SBS62254.1"/>
    </source>
</evidence>
<dbReference type="UniPathway" id="UPA00028">
    <property type="reaction ID" value="UER00004"/>
</dbReference>
<keyword evidence="5 10" id="KW-0566">Pantothenate biosynthesis</keyword>
<dbReference type="InterPro" id="IPR003710">
    <property type="entry name" value="ApbA"/>
</dbReference>
<dbReference type="GO" id="GO:0008677">
    <property type="term" value="F:2-dehydropantoate 2-reductase activity"/>
    <property type="evidence" value="ECO:0007669"/>
    <property type="project" value="UniProtKB-EC"/>
</dbReference>
<comment type="catalytic activity">
    <reaction evidence="9 10">
        <text>(R)-pantoate + NADP(+) = 2-dehydropantoate + NADPH + H(+)</text>
        <dbReference type="Rhea" id="RHEA:16233"/>
        <dbReference type="ChEBI" id="CHEBI:11561"/>
        <dbReference type="ChEBI" id="CHEBI:15378"/>
        <dbReference type="ChEBI" id="CHEBI:15980"/>
        <dbReference type="ChEBI" id="CHEBI:57783"/>
        <dbReference type="ChEBI" id="CHEBI:58349"/>
        <dbReference type="EC" id="1.1.1.169"/>
    </reaction>
</comment>
<dbReference type="GO" id="GO:0005737">
    <property type="term" value="C:cytoplasm"/>
    <property type="evidence" value="ECO:0007669"/>
    <property type="project" value="TreeGrafter"/>
</dbReference>
<dbReference type="InterPro" id="IPR050838">
    <property type="entry name" value="Ketopantoate_reductase"/>
</dbReference>
<dbReference type="EC" id="1.1.1.169" evidence="3 10"/>
<gene>
    <name evidence="13" type="primary">panE</name>
    <name evidence="13" type="ORF">VAT7223_01057</name>
</gene>
<dbReference type="RefSeq" id="WP_065678543.1">
    <property type="nucleotide sequence ID" value="NZ_AP025460.1"/>
</dbReference>
<reference evidence="14" key="1">
    <citation type="submission" date="2016-06" db="EMBL/GenBank/DDBJ databases">
        <authorList>
            <person name="Rodrigo-Torres Lidia"/>
            <person name="Arahal R.David."/>
        </authorList>
    </citation>
    <scope>NUCLEOTIDE SEQUENCE [LARGE SCALE GENOMIC DNA]</scope>
    <source>
        <strain evidence="14">CECT 7223</strain>
    </source>
</reference>
<evidence type="ECO:0000259" key="11">
    <source>
        <dbReference type="Pfam" id="PF02558"/>
    </source>
</evidence>
<dbReference type="GeneID" id="94232137"/>
<evidence type="ECO:0000256" key="1">
    <source>
        <dbReference type="ARBA" id="ARBA00004994"/>
    </source>
</evidence>
<evidence type="ECO:0000259" key="12">
    <source>
        <dbReference type="Pfam" id="PF08546"/>
    </source>
</evidence>
<dbReference type="Gene3D" id="3.40.50.720">
    <property type="entry name" value="NAD(P)-binding Rossmann-like Domain"/>
    <property type="match status" value="1"/>
</dbReference>
<evidence type="ECO:0000256" key="7">
    <source>
        <dbReference type="ARBA" id="ARBA00023002"/>
    </source>
</evidence>
<feature type="domain" description="Ketopantoate reductase N-terminal" evidence="11">
    <location>
        <begin position="3"/>
        <end position="141"/>
    </location>
</feature>
<dbReference type="InterPro" id="IPR036291">
    <property type="entry name" value="NAD(P)-bd_dom_sf"/>
</dbReference>
<proteinExistence type="inferred from homology"/>
<dbReference type="SUPFAM" id="SSF48179">
    <property type="entry name" value="6-phosphogluconate dehydrogenase C-terminal domain-like"/>
    <property type="match status" value="1"/>
</dbReference>
<evidence type="ECO:0000313" key="14">
    <source>
        <dbReference type="Proteomes" id="UP000092876"/>
    </source>
</evidence>
<dbReference type="EMBL" id="FLQP01000016">
    <property type="protein sequence ID" value="SBS62254.1"/>
    <property type="molecule type" value="Genomic_DNA"/>
</dbReference>
<dbReference type="NCBIfam" id="TIGR00745">
    <property type="entry name" value="apbA_panE"/>
    <property type="match status" value="1"/>
</dbReference>
<comment type="function">
    <text evidence="10">Catalyzes the NADPH-dependent reduction of ketopantoate into pantoic acid.</text>
</comment>
<organism evidence="13 14">
    <name type="scientific">Vibrio atlanticus</name>
    <dbReference type="NCBI Taxonomy" id="693153"/>
    <lineage>
        <taxon>Bacteria</taxon>
        <taxon>Pseudomonadati</taxon>
        <taxon>Pseudomonadota</taxon>
        <taxon>Gammaproteobacteria</taxon>
        <taxon>Vibrionales</taxon>
        <taxon>Vibrionaceae</taxon>
        <taxon>Vibrio</taxon>
    </lineage>
</organism>
<dbReference type="InterPro" id="IPR013332">
    <property type="entry name" value="KPR_N"/>
</dbReference>
<evidence type="ECO:0000256" key="6">
    <source>
        <dbReference type="ARBA" id="ARBA00022857"/>
    </source>
</evidence>
<evidence type="ECO:0000256" key="5">
    <source>
        <dbReference type="ARBA" id="ARBA00022655"/>
    </source>
</evidence>
<evidence type="ECO:0000256" key="3">
    <source>
        <dbReference type="ARBA" id="ARBA00013014"/>
    </source>
</evidence>
<dbReference type="InterPro" id="IPR013328">
    <property type="entry name" value="6PGD_dom2"/>
</dbReference>
<accession>A0A1C3ILA0</accession>
<dbReference type="AlphaFoldDB" id="A0A1C3ILA0"/>
<dbReference type="InterPro" id="IPR013752">
    <property type="entry name" value="KPA_reductase"/>
</dbReference>
<dbReference type="Pfam" id="PF02558">
    <property type="entry name" value="ApbA"/>
    <property type="match status" value="1"/>
</dbReference>
<dbReference type="GO" id="GO:0015940">
    <property type="term" value="P:pantothenate biosynthetic process"/>
    <property type="evidence" value="ECO:0007669"/>
    <property type="project" value="UniProtKB-UniPathway"/>
</dbReference>
<evidence type="ECO:0000256" key="2">
    <source>
        <dbReference type="ARBA" id="ARBA00007870"/>
    </source>
</evidence>
<keyword evidence="6 10" id="KW-0521">NADP</keyword>
<keyword evidence="7 10" id="KW-0560">Oxidoreductase</keyword>
<protein>
    <recommendedName>
        <fullName evidence="4 10">2-dehydropantoate 2-reductase</fullName>
        <ecNumber evidence="3 10">1.1.1.169</ecNumber>
    </recommendedName>
    <alternativeName>
        <fullName evidence="8 10">Ketopantoate reductase</fullName>
    </alternativeName>
</protein>
<dbReference type="NCBIfam" id="NF005087">
    <property type="entry name" value="PRK06522.1-1"/>
    <property type="match status" value="1"/>
</dbReference>